<dbReference type="EMBL" id="JACCBW010000002">
    <property type="protein sequence ID" value="NYE36466.1"/>
    <property type="molecule type" value="Genomic_DNA"/>
</dbReference>
<protein>
    <submittedName>
        <fullName evidence="2">Uncharacterized protein</fullName>
    </submittedName>
</protein>
<reference evidence="2 3" key="1">
    <citation type="submission" date="2020-07" db="EMBL/GenBank/DDBJ databases">
        <authorList>
            <person name="Partida-Martinez L."/>
            <person name="Huntemann M."/>
            <person name="Clum A."/>
            <person name="Wang J."/>
            <person name="Palaniappan K."/>
            <person name="Ritter S."/>
            <person name="Chen I.-M."/>
            <person name="Stamatis D."/>
            <person name="Reddy T."/>
            <person name="O'Malley R."/>
            <person name="Daum C."/>
            <person name="Shapiro N."/>
            <person name="Ivanova N."/>
            <person name="Kyrpides N."/>
            <person name="Woyke T."/>
        </authorList>
    </citation>
    <scope>NUCLEOTIDE SEQUENCE [LARGE SCALE GENOMIC DNA]</scope>
    <source>
        <strain evidence="2 3">AT2.17</strain>
    </source>
</reference>
<evidence type="ECO:0000313" key="3">
    <source>
        <dbReference type="Proteomes" id="UP000549911"/>
    </source>
</evidence>
<evidence type="ECO:0000256" key="1">
    <source>
        <dbReference type="SAM" id="MobiDB-lite"/>
    </source>
</evidence>
<comment type="caution">
    <text evidence="2">The sequence shown here is derived from an EMBL/GenBank/DDBJ whole genome shotgun (WGS) entry which is preliminary data.</text>
</comment>
<sequence>MTTTPNEPLPDPEVVPSGDPGGPGPIDPGDPPPPATEPEPLP</sequence>
<dbReference type="AlphaFoldDB" id="A0A7Y9H2I4"/>
<feature type="region of interest" description="Disordered" evidence="1">
    <location>
        <begin position="1"/>
        <end position="42"/>
    </location>
</feature>
<dbReference type="RefSeq" id="WP_257029732.1">
    <property type="nucleotide sequence ID" value="NZ_JACCBW010000002.1"/>
</dbReference>
<organism evidence="2 3">
    <name type="scientific">Nocardioides cavernae</name>
    <dbReference type="NCBI Taxonomy" id="1921566"/>
    <lineage>
        <taxon>Bacteria</taxon>
        <taxon>Bacillati</taxon>
        <taxon>Actinomycetota</taxon>
        <taxon>Actinomycetes</taxon>
        <taxon>Propionibacteriales</taxon>
        <taxon>Nocardioidaceae</taxon>
        <taxon>Nocardioides</taxon>
    </lineage>
</organism>
<dbReference type="Proteomes" id="UP000549911">
    <property type="component" value="Unassembled WGS sequence"/>
</dbReference>
<keyword evidence="3" id="KW-1185">Reference proteome</keyword>
<reference evidence="2 3" key="2">
    <citation type="submission" date="2020-08" db="EMBL/GenBank/DDBJ databases">
        <title>The Agave Microbiome: Exploring the role of microbial communities in plant adaptations to desert environments.</title>
        <authorList>
            <person name="Partida-Martinez L.P."/>
        </authorList>
    </citation>
    <scope>NUCLEOTIDE SEQUENCE [LARGE SCALE GENOMIC DNA]</scope>
    <source>
        <strain evidence="2 3">AT2.17</strain>
    </source>
</reference>
<proteinExistence type="predicted"/>
<name>A0A7Y9H2I4_9ACTN</name>
<gene>
    <name evidence="2" type="ORF">F4692_001599</name>
</gene>
<feature type="compositionally biased region" description="Pro residues" evidence="1">
    <location>
        <begin position="22"/>
        <end position="42"/>
    </location>
</feature>
<evidence type="ECO:0000313" key="2">
    <source>
        <dbReference type="EMBL" id="NYE36466.1"/>
    </source>
</evidence>
<accession>A0A7Y9H2I4</accession>